<dbReference type="RefSeq" id="WP_007094072.1">
    <property type="nucleotide sequence ID" value="NZ_CP142125.1"/>
</dbReference>
<keyword evidence="1 2" id="KW-0732">Signal</keyword>
<comment type="caution">
    <text evidence="3">The sequence shown here is derived from an EMBL/GenBank/DDBJ whole genome shotgun (WGS) entry which is preliminary data.</text>
</comment>
<evidence type="ECO:0000313" key="3">
    <source>
        <dbReference type="EMBL" id="EDP96001.1"/>
    </source>
</evidence>
<dbReference type="eggNOG" id="ENOG502ZG9X">
    <property type="taxonomic scope" value="Bacteria"/>
</dbReference>
<dbReference type="HOGENOM" id="CLU_2035010_0_0_10"/>
<dbReference type="EMBL" id="ABIB01000005">
    <property type="protein sequence ID" value="EDP96001.1"/>
    <property type="molecule type" value="Genomic_DNA"/>
</dbReference>
<organism evidence="3 4">
    <name type="scientific">Kordia algicida OT-1</name>
    <dbReference type="NCBI Taxonomy" id="391587"/>
    <lineage>
        <taxon>Bacteria</taxon>
        <taxon>Pseudomonadati</taxon>
        <taxon>Bacteroidota</taxon>
        <taxon>Flavobacteriia</taxon>
        <taxon>Flavobacteriales</taxon>
        <taxon>Flavobacteriaceae</taxon>
        <taxon>Kordia</taxon>
    </lineage>
</organism>
<evidence type="ECO:0008006" key="5">
    <source>
        <dbReference type="Google" id="ProtNLM"/>
    </source>
</evidence>
<feature type="signal peptide" evidence="2">
    <location>
        <begin position="1"/>
        <end position="21"/>
    </location>
</feature>
<gene>
    <name evidence="3" type="ORF">KAOT1_07528</name>
</gene>
<dbReference type="NCBIfam" id="TIGR04183">
    <property type="entry name" value="Por_Secre_tail"/>
    <property type="match status" value="1"/>
</dbReference>
<protein>
    <recommendedName>
        <fullName evidence="5">Secretion system C-terminal sorting domain-containing protein</fullName>
    </recommendedName>
</protein>
<sequence length="121" mass="14067">MKKIYLFITVFMMTLTLFAHTQERKKSVDFYAVNYSLAQDFSNENLKKVSTSYHNGKLSIVGLEKTVQIEIYNLLGKKVVYLKNVNIRGTFHKFLDLPRNNIYIVKISSSDFSKTFKIVAK</sequence>
<name>A9DXG7_9FLAO</name>
<dbReference type="OrthoDB" id="1431965at2"/>
<evidence type="ECO:0000256" key="2">
    <source>
        <dbReference type="SAM" id="SignalP"/>
    </source>
</evidence>
<accession>A9DXG7</accession>
<keyword evidence="4" id="KW-1185">Reference proteome</keyword>
<dbReference type="InterPro" id="IPR026444">
    <property type="entry name" value="Secre_tail"/>
</dbReference>
<dbReference type="AlphaFoldDB" id="A9DXG7"/>
<evidence type="ECO:0000256" key="1">
    <source>
        <dbReference type="ARBA" id="ARBA00022729"/>
    </source>
</evidence>
<feature type="chain" id="PRO_5002737871" description="Secretion system C-terminal sorting domain-containing protein" evidence="2">
    <location>
        <begin position="22"/>
        <end position="121"/>
    </location>
</feature>
<proteinExistence type="predicted"/>
<evidence type="ECO:0000313" key="4">
    <source>
        <dbReference type="Proteomes" id="UP000002945"/>
    </source>
</evidence>
<dbReference type="Proteomes" id="UP000002945">
    <property type="component" value="Unassembled WGS sequence"/>
</dbReference>
<reference evidence="3 4" key="1">
    <citation type="journal article" date="2011" name="J. Bacteriol.">
        <title>Genome sequence of the algicidal bacterium Kordia algicida OT-1.</title>
        <authorList>
            <person name="Lee H.S."/>
            <person name="Kang S.G."/>
            <person name="Kwon K.K."/>
            <person name="Lee J.H."/>
            <person name="Kim S.J."/>
        </authorList>
    </citation>
    <scope>NUCLEOTIDE SEQUENCE [LARGE SCALE GENOMIC DNA]</scope>
    <source>
        <strain evidence="3 4">OT-1</strain>
    </source>
</reference>
<dbReference type="STRING" id="391587.KAOT1_07528"/>